<gene>
    <name evidence="6" type="ORF">CJ030_MR6G023579</name>
</gene>
<dbReference type="Proteomes" id="UP000516437">
    <property type="component" value="Chromosome 6"/>
</dbReference>
<dbReference type="InterPro" id="IPR045344">
    <property type="entry name" value="C-JID"/>
</dbReference>
<dbReference type="OrthoDB" id="1744772at2759"/>
<reference evidence="6 7" key="1">
    <citation type="journal article" date="2019" name="Plant Biotechnol. J.">
        <title>The red bayberry genome and genetic basis of sex determination.</title>
        <authorList>
            <person name="Jia H.M."/>
            <person name="Jia H.J."/>
            <person name="Cai Q.L."/>
            <person name="Wang Y."/>
            <person name="Zhao H.B."/>
            <person name="Yang W.F."/>
            <person name="Wang G.Y."/>
            <person name="Li Y.H."/>
            <person name="Zhan D.L."/>
            <person name="Shen Y.T."/>
            <person name="Niu Q.F."/>
            <person name="Chang L."/>
            <person name="Qiu J."/>
            <person name="Zhao L."/>
            <person name="Xie H.B."/>
            <person name="Fu W.Y."/>
            <person name="Jin J."/>
            <person name="Li X.W."/>
            <person name="Jiao Y."/>
            <person name="Zhou C.C."/>
            <person name="Tu T."/>
            <person name="Chai C.Y."/>
            <person name="Gao J.L."/>
            <person name="Fan L.J."/>
            <person name="van de Weg E."/>
            <person name="Wang J.Y."/>
            <person name="Gao Z.S."/>
        </authorList>
    </citation>
    <scope>NUCLEOTIDE SEQUENCE [LARGE SCALE GENOMIC DNA]</scope>
    <source>
        <tissue evidence="6">Leaves</tissue>
    </source>
</reference>
<evidence type="ECO:0000259" key="4">
    <source>
        <dbReference type="Pfam" id="PF20160"/>
    </source>
</evidence>
<dbReference type="Pfam" id="PF20160">
    <property type="entry name" value="C-JID"/>
    <property type="match status" value="1"/>
</dbReference>
<name>A0A6A1VG19_9ROSI</name>
<dbReference type="PANTHER" id="PTHR45752">
    <property type="entry name" value="LEUCINE-RICH REPEAT-CONTAINING"/>
    <property type="match status" value="1"/>
</dbReference>
<dbReference type="InterPro" id="IPR032675">
    <property type="entry name" value="LRR_dom_sf"/>
</dbReference>
<accession>A0A6A1VG19</accession>
<comment type="caution">
    <text evidence="6">The sequence shown here is derived from an EMBL/GenBank/DDBJ whole genome shotgun (WGS) entry which is preliminary data.</text>
</comment>
<evidence type="ECO:0000313" key="7">
    <source>
        <dbReference type="Proteomes" id="UP000516437"/>
    </source>
</evidence>
<dbReference type="SUPFAM" id="SSF52058">
    <property type="entry name" value="L domain-like"/>
    <property type="match status" value="1"/>
</dbReference>
<keyword evidence="2" id="KW-0677">Repeat</keyword>
<keyword evidence="3" id="KW-0611">Plant defense</keyword>
<evidence type="ECO:0000256" key="1">
    <source>
        <dbReference type="ARBA" id="ARBA00022614"/>
    </source>
</evidence>
<keyword evidence="7" id="KW-1185">Reference proteome</keyword>
<dbReference type="EMBL" id="RXIC02000024">
    <property type="protein sequence ID" value="KAB1210030.1"/>
    <property type="molecule type" value="Genomic_DNA"/>
</dbReference>
<evidence type="ECO:0000256" key="3">
    <source>
        <dbReference type="ARBA" id="ARBA00022821"/>
    </source>
</evidence>
<dbReference type="AlphaFoldDB" id="A0A6A1VG19"/>
<feature type="domain" description="Disease resistance protein RPS4B/Roq1-like leucine-rich repeats" evidence="5">
    <location>
        <begin position="67"/>
        <end position="130"/>
    </location>
</feature>
<dbReference type="PANTHER" id="PTHR45752:SF195">
    <property type="entry name" value="LEUCINE-RICH REPEAT (LRR) FAMILY PROTEIN-RELATED"/>
    <property type="match status" value="1"/>
</dbReference>
<dbReference type="Pfam" id="PF23286">
    <property type="entry name" value="LRR_13"/>
    <property type="match status" value="1"/>
</dbReference>
<dbReference type="InterPro" id="IPR058546">
    <property type="entry name" value="RPS4B/Roq1-like_LRR"/>
</dbReference>
<protein>
    <submittedName>
        <fullName evidence="6">TMV resistance protein N</fullName>
    </submittedName>
</protein>
<organism evidence="6 7">
    <name type="scientific">Morella rubra</name>
    <name type="common">Chinese bayberry</name>
    <dbReference type="NCBI Taxonomy" id="262757"/>
    <lineage>
        <taxon>Eukaryota</taxon>
        <taxon>Viridiplantae</taxon>
        <taxon>Streptophyta</taxon>
        <taxon>Embryophyta</taxon>
        <taxon>Tracheophyta</taxon>
        <taxon>Spermatophyta</taxon>
        <taxon>Magnoliopsida</taxon>
        <taxon>eudicotyledons</taxon>
        <taxon>Gunneridae</taxon>
        <taxon>Pentapetalae</taxon>
        <taxon>rosids</taxon>
        <taxon>fabids</taxon>
        <taxon>Fagales</taxon>
        <taxon>Myricaceae</taxon>
        <taxon>Morella</taxon>
    </lineage>
</organism>
<dbReference type="Gene3D" id="3.80.10.10">
    <property type="entry name" value="Ribonuclease Inhibitor"/>
    <property type="match status" value="2"/>
</dbReference>
<evidence type="ECO:0000313" key="6">
    <source>
        <dbReference type="EMBL" id="KAB1210030.1"/>
    </source>
</evidence>
<evidence type="ECO:0000256" key="2">
    <source>
        <dbReference type="ARBA" id="ARBA00022737"/>
    </source>
</evidence>
<keyword evidence="1" id="KW-0433">Leucine-rich repeat</keyword>
<sequence>MDLSYSQNLIMTPDFTGFPNLQRVIFQGCSRLYKVDPSIGALDQLTILNLKDCKCLISLPQVINLGFLEIFILSGCSRLEKFSDIGQKMTRLSELYLDGTAIEELPSSIKHLTGLTLLNLQGCKNISAFPIIICSLTSGGGAIPVDVTDSLDFHPSNSYNYCFPPGKIEEWFSHHSRGNSAAIDLPPNLYHDDSWMGIAVCTSFSIHGDPETILNNLVPEISQVLFGNRTNLGFFRHKCRQEIMWLMNLGKFIWISYIPGELIKNDKSEDTHIAASLVTHWPGMTVEKCALRLMYQHDLLQFEQKLEDCNDLISEYGDPVGKFMAGQEENRNDTELDDEVAIGGTVHSNKELEVEMIVRPVRHQADNNRTDSERASWVRKRFDRDAIHDYCFCPSKILEWFSHRSEEPVATIPLPPNLNDNSTWMGLALSASFSVLELSTSILDSQVPYHLICSLETDLGSLERFHTYRPSEYERWKLRRGGCLWLSYIPRSSFPSFLNRCSYIEASIATDCTGLTAQTCGFRLLFEIDENDEVEFDEAKGHYLASVEKHELDEFRQMLRLGAVQVAVARMRQDPVRLAATLIFLWINGFHGRCLAPFCCNLLLWQNYNKNYCSSLTIGYS</sequence>
<feature type="domain" description="C-JID" evidence="4">
    <location>
        <begin position="165"/>
        <end position="298"/>
    </location>
</feature>
<proteinExistence type="predicted"/>
<evidence type="ECO:0000259" key="5">
    <source>
        <dbReference type="Pfam" id="PF23286"/>
    </source>
</evidence>
<dbReference type="InterPro" id="IPR050715">
    <property type="entry name" value="LRR-SigEffector_domain"/>
</dbReference>